<gene>
    <name evidence="7" type="primary">virM</name>
</gene>
<dbReference type="GO" id="GO:0008115">
    <property type="term" value="F:sarcosine oxidase activity"/>
    <property type="evidence" value="ECO:0007669"/>
    <property type="project" value="TreeGrafter"/>
</dbReference>
<reference evidence="7" key="1">
    <citation type="journal article" date="2007" name="Gene">
        <title>Characterization of biosynthetic gene cluster for the production of virginiamycin M, a streptogramin type A antibiotic, in Streptomyces virginiae.</title>
        <authorList>
            <person name="Pulsawat N."/>
            <person name="Kitani S."/>
            <person name="Nihira T."/>
        </authorList>
    </citation>
    <scope>NUCLEOTIDE SEQUENCE</scope>
</reference>
<organism evidence="7">
    <name type="scientific">Streptomyces virginiae</name>
    <name type="common">Streptomyces cinnamonensis</name>
    <dbReference type="NCBI Taxonomy" id="1961"/>
    <lineage>
        <taxon>Bacteria</taxon>
        <taxon>Bacillati</taxon>
        <taxon>Actinomycetota</taxon>
        <taxon>Actinomycetes</taxon>
        <taxon>Kitasatosporales</taxon>
        <taxon>Streptomycetaceae</taxon>
        <taxon>Streptomyces</taxon>
    </lineage>
</organism>
<dbReference type="GO" id="GO:0050660">
    <property type="term" value="F:flavin adenine dinucleotide binding"/>
    <property type="evidence" value="ECO:0007669"/>
    <property type="project" value="InterPro"/>
</dbReference>
<accession>A4PHL7</accession>
<evidence type="ECO:0000259" key="6">
    <source>
        <dbReference type="Pfam" id="PF01266"/>
    </source>
</evidence>
<keyword evidence="4" id="KW-0560">Oxidoreductase</keyword>
<dbReference type="Gene3D" id="3.50.50.60">
    <property type="entry name" value="FAD/NAD(P)-binding domain"/>
    <property type="match status" value="1"/>
</dbReference>
<sequence>MRPPGRRPSRCRQRAEPDPGAPPAAARAGGAAHQGTSRHETDTRRRGEGDMARTATGLDAEAAVVGLGAWGACSLWQLARQGVDVIGIDRYGIGNVHGSSYGESRMFRTACLEHPGLVPLAQRSRELWAELEEQTGRVLMERTGAMLIGPPDGRIVGGALRAAREHRLDIELLDPASMRERVPAHAGLPDDHVGVLEPAGGLTYPEHTIAAAVDAARAAGARVVTDTRVTAVEPGNDGIVVRTALRTLRVARLVVAAGPWLSQLVPGLPLDVLRMPTTWFTPAEPDPRFTLERLPVFMRELADGNVIWGHGTLPGGTEVKLGLEDGGRHFRVVDPENMDRSVSPADWSVLSRILPAAVPGLGDTPSRATANLYARTPDGQFLLGPLRHDPRIIVAGGCNSHGFKHATGIGEAVADMVRGRTPAVPLGFADPNSLR</sequence>
<evidence type="ECO:0000256" key="1">
    <source>
        <dbReference type="ARBA" id="ARBA00001974"/>
    </source>
</evidence>
<feature type="region of interest" description="Disordered" evidence="5">
    <location>
        <begin position="1"/>
        <end position="51"/>
    </location>
</feature>
<dbReference type="InterPro" id="IPR006076">
    <property type="entry name" value="FAD-dep_OxRdtase"/>
</dbReference>
<dbReference type="SUPFAM" id="SSF54373">
    <property type="entry name" value="FAD-linked reductases, C-terminal domain"/>
    <property type="match status" value="1"/>
</dbReference>
<feature type="compositionally biased region" description="Basic residues" evidence="5">
    <location>
        <begin position="1"/>
        <end position="12"/>
    </location>
</feature>
<dbReference type="SUPFAM" id="SSF51905">
    <property type="entry name" value="FAD/NAD(P)-binding domain"/>
    <property type="match status" value="1"/>
</dbReference>
<dbReference type="NCBIfam" id="NF008425">
    <property type="entry name" value="PRK11259.1"/>
    <property type="match status" value="1"/>
</dbReference>
<keyword evidence="3" id="KW-0274">FAD</keyword>
<proteinExistence type="predicted"/>
<comment type="cofactor">
    <cofactor evidence="1">
        <name>FAD</name>
        <dbReference type="ChEBI" id="CHEBI:57692"/>
    </cofactor>
</comment>
<evidence type="ECO:0000256" key="2">
    <source>
        <dbReference type="ARBA" id="ARBA00022630"/>
    </source>
</evidence>
<dbReference type="Pfam" id="PF01266">
    <property type="entry name" value="DAO"/>
    <property type="match status" value="1"/>
</dbReference>
<name>A4PHL7_STRVG</name>
<dbReference type="PANTHER" id="PTHR10961:SF7">
    <property type="entry name" value="FAD DEPENDENT OXIDOREDUCTASE DOMAIN-CONTAINING PROTEIN"/>
    <property type="match status" value="1"/>
</dbReference>
<evidence type="ECO:0000256" key="5">
    <source>
        <dbReference type="SAM" id="MobiDB-lite"/>
    </source>
</evidence>
<dbReference type="EMBL" id="AB283030">
    <property type="protein sequence ID" value="BAF50714.1"/>
    <property type="molecule type" value="Genomic_DNA"/>
</dbReference>
<evidence type="ECO:0000256" key="4">
    <source>
        <dbReference type="ARBA" id="ARBA00023002"/>
    </source>
</evidence>
<dbReference type="Gene3D" id="3.30.9.10">
    <property type="entry name" value="D-Amino Acid Oxidase, subunit A, domain 2"/>
    <property type="match status" value="1"/>
</dbReference>
<feature type="domain" description="FAD dependent oxidoreductase" evidence="6">
    <location>
        <begin position="62"/>
        <end position="416"/>
    </location>
</feature>
<dbReference type="InterPro" id="IPR045170">
    <property type="entry name" value="MTOX"/>
</dbReference>
<evidence type="ECO:0000256" key="3">
    <source>
        <dbReference type="ARBA" id="ARBA00022827"/>
    </source>
</evidence>
<feature type="compositionally biased region" description="Basic and acidic residues" evidence="5">
    <location>
        <begin position="37"/>
        <end position="51"/>
    </location>
</feature>
<keyword evidence="2" id="KW-0285">Flavoprotein</keyword>
<protein>
    <submittedName>
        <fullName evidence="7">Sarcosine oxidase</fullName>
    </submittedName>
</protein>
<dbReference type="InterPro" id="IPR036188">
    <property type="entry name" value="FAD/NAD-bd_sf"/>
</dbReference>
<evidence type="ECO:0000313" key="7">
    <source>
        <dbReference type="EMBL" id="BAF50714.1"/>
    </source>
</evidence>
<dbReference type="PANTHER" id="PTHR10961">
    <property type="entry name" value="PEROXISOMAL SARCOSINE OXIDASE"/>
    <property type="match status" value="1"/>
</dbReference>
<dbReference type="AlphaFoldDB" id="A4PHL7"/>